<dbReference type="Proteomes" id="UP001516464">
    <property type="component" value="Unassembled WGS sequence"/>
</dbReference>
<keyword evidence="1" id="KW-0812">Transmembrane</keyword>
<evidence type="ECO:0000313" key="3">
    <source>
        <dbReference type="Proteomes" id="UP001516464"/>
    </source>
</evidence>
<evidence type="ECO:0000256" key="1">
    <source>
        <dbReference type="SAM" id="Phobius"/>
    </source>
</evidence>
<protein>
    <submittedName>
        <fullName evidence="2">Uncharacterized protein</fullName>
    </submittedName>
</protein>
<keyword evidence="1" id="KW-1133">Transmembrane helix</keyword>
<accession>A0ABQ7I248</accession>
<reference evidence="2 3" key="1">
    <citation type="submission" date="2019-01" db="EMBL/GenBank/DDBJ databases">
        <title>Genomes sequencing and comparative genomics of infectious freshwater microsporidia, Cucumispora dikerogammari and Thelohania contejeani.</title>
        <authorList>
            <person name="Cormier A."/>
            <person name="Giraud I."/>
            <person name="Wattier R."/>
            <person name="Teixeira M."/>
            <person name="Grandjean F."/>
            <person name="Rigaud T."/>
            <person name="Cordaux R."/>
        </authorList>
    </citation>
    <scope>NUCLEOTIDE SEQUENCE [LARGE SCALE GENOMIC DNA]</scope>
    <source>
        <strain evidence="2">T1</strain>
        <tissue evidence="2">Spores</tissue>
    </source>
</reference>
<gene>
    <name evidence="2" type="ORF">TCON_0272</name>
</gene>
<comment type="caution">
    <text evidence="2">The sequence shown here is derived from an EMBL/GenBank/DDBJ whole genome shotgun (WGS) entry which is preliminary data.</text>
</comment>
<organism evidence="2 3">
    <name type="scientific">Astathelohania contejeani</name>
    <dbReference type="NCBI Taxonomy" id="164912"/>
    <lineage>
        <taxon>Eukaryota</taxon>
        <taxon>Fungi</taxon>
        <taxon>Fungi incertae sedis</taxon>
        <taxon>Microsporidia</taxon>
        <taxon>Astathelohaniidae</taxon>
        <taxon>Astathelohania</taxon>
    </lineage>
</organism>
<dbReference type="EMBL" id="SBIQ01000009">
    <property type="protein sequence ID" value="KAF7684538.1"/>
    <property type="molecule type" value="Genomic_DNA"/>
</dbReference>
<proteinExistence type="predicted"/>
<keyword evidence="1" id="KW-0472">Membrane</keyword>
<feature type="transmembrane region" description="Helical" evidence="1">
    <location>
        <begin position="288"/>
        <end position="310"/>
    </location>
</feature>
<evidence type="ECO:0000313" key="2">
    <source>
        <dbReference type="EMBL" id="KAF7684538.1"/>
    </source>
</evidence>
<name>A0ABQ7I248_9MICR</name>
<keyword evidence="3" id="KW-1185">Reference proteome</keyword>
<sequence>MKIIILLTVKICAITELSNPEHEISEISPENLENDGESAYFSCLDNFHLDSCGTNNPNIKLCTDKRCCDYTTELLERSIAKNIIYDELLAREIDQQEREMAIITERKTKKANNNSEKGILNEASNSAEGIITKNQSKYQDNIVFQLTSRMYDNLFRAYSSIASLFDSTDDYQNLKDFVTCIGNVVYGVGYFFVLSGQKIEGLFEVDTATRKYNNVVVQGIYDGLYCTVMSVHGFAKYMEKVFFGRWKLEATENVAPCIIQIPQKSCDHIEPKIYIETKECPKDDRPFFLLYLFATICIILTIISIILVLINKK</sequence>